<evidence type="ECO:0000313" key="2">
    <source>
        <dbReference type="EMBL" id="RUS27272.1"/>
    </source>
</evidence>
<accession>A0A433QBX8</accession>
<gene>
    <name evidence="2" type="ORF">BC938DRAFT_483493</name>
</gene>
<reference evidence="2 3" key="1">
    <citation type="journal article" date="2018" name="New Phytol.">
        <title>Phylogenomics of Endogonaceae and evolution of mycorrhizas within Mucoromycota.</title>
        <authorList>
            <person name="Chang Y."/>
            <person name="Desiro A."/>
            <person name="Na H."/>
            <person name="Sandor L."/>
            <person name="Lipzen A."/>
            <person name="Clum A."/>
            <person name="Barry K."/>
            <person name="Grigoriev I.V."/>
            <person name="Martin F.M."/>
            <person name="Stajich J.E."/>
            <person name="Smith M.E."/>
            <person name="Bonito G."/>
            <person name="Spatafora J.W."/>
        </authorList>
    </citation>
    <scope>NUCLEOTIDE SEQUENCE [LARGE SCALE GENOMIC DNA]</scope>
    <source>
        <strain evidence="2 3">AD002</strain>
    </source>
</reference>
<organism evidence="2 3">
    <name type="scientific">Jimgerdemannia flammicorona</name>
    <dbReference type="NCBI Taxonomy" id="994334"/>
    <lineage>
        <taxon>Eukaryota</taxon>
        <taxon>Fungi</taxon>
        <taxon>Fungi incertae sedis</taxon>
        <taxon>Mucoromycota</taxon>
        <taxon>Mucoromycotina</taxon>
        <taxon>Endogonomycetes</taxon>
        <taxon>Endogonales</taxon>
        <taxon>Endogonaceae</taxon>
        <taxon>Jimgerdemannia</taxon>
    </lineage>
</organism>
<sequence>MDTTFDQSSSTSDTPDGFRTFGNRKYTPSENPKYVLPSGDDIEMDRLDYQHYIARFTKTPYRPGIRGHLLGLRVGSRWLERARRRTNENLFNELLGSVQTNGNAQVGTRRRRVHRSLCKGSSADGES</sequence>
<dbReference type="AlphaFoldDB" id="A0A433QBX8"/>
<evidence type="ECO:0000256" key="1">
    <source>
        <dbReference type="SAM" id="MobiDB-lite"/>
    </source>
</evidence>
<evidence type="ECO:0000313" key="3">
    <source>
        <dbReference type="Proteomes" id="UP000274822"/>
    </source>
</evidence>
<feature type="region of interest" description="Disordered" evidence="1">
    <location>
        <begin position="1"/>
        <end position="38"/>
    </location>
</feature>
<dbReference type="Proteomes" id="UP000274822">
    <property type="component" value="Unassembled WGS sequence"/>
</dbReference>
<proteinExistence type="predicted"/>
<keyword evidence="3" id="KW-1185">Reference proteome</keyword>
<feature type="compositionally biased region" description="Low complexity" evidence="1">
    <location>
        <begin position="1"/>
        <end position="15"/>
    </location>
</feature>
<comment type="caution">
    <text evidence="2">The sequence shown here is derived from an EMBL/GenBank/DDBJ whole genome shotgun (WGS) entry which is preliminary data.</text>
</comment>
<name>A0A433QBX8_9FUNG</name>
<dbReference type="EMBL" id="RBNJ01008758">
    <property type="protein sequence ID" value="RUS27272.1"/>
    <property type="molecule type" value="Genomic_DNA"/>
</dbReference>
<protein>
    <submittedName>
        <fullName evidence="2">Uncharacterized protein</fullName>
    </submittedName>
</protein>